<feature type="compositionally biased region" description="Basic and acidic residues" evidence="1">
    <location>
        <begin position="115"/>
        <end position="136"/>
    </location>
</feature>
<keyword evidence="4" id="KW-1185">Reference proteome</keyword>
<dbReference type="OrthoDB" id="4507994at2759"/>
<dbReference type="AlphaFoldDB" id="A0A3D8RQM3"/>
<sequence length="174" mass="18520">MAPPQSWASLVLGFIILISSLTVALPIPSLAKDTNCDTLNPETAREILARSPVPDPRMIPSQTDLMATIFAELSMQELGKLNKLHPVGGNNAPTTAIDDSRSTTHTVTGQNNTVHDGKEQAQDEQGKGKGKGKDTTGEDADAANDPEGFADALFEALKKKFREAINGSDEVPLL</sequence>
<organism evidence="3 4">
    <name type="scientific">Aspergillus mulundensis</name>
    <dbReference type="NCBI Taxonomy" id="1810919"/>
    <lineage>
        <taxon>Eukaryota</taxon>
        <taxon>Fungi</taxon>
        <taxon>Dikarya</taxon>
        <taxon>Ascomycota</taxon>
        <taxon>Pezizomycotina</taxon>
        <taxon>Eurotiomycetes</taxon>
        <taxon>Eurotiomycetidae</taxon>
        <taxon>Eurotiales</taxon>
        <taxon>Aspergillaceae</taxon>
        <taxon>Aspergillus</taxon>
        <taxon>Aspergillus subgen. Nidulantes</taxon>
    </lineage>
</organism>
<dbReference type="Proteomes" id="UP000256690">
    <property type="component" value="Unassembled WGS sequence"/>
</dbReference>
<feature type="compositionally biased region" description="Polar residues" evidence="1">
    <location>
        <begin position="103"/>
        <end position="114"/>
    </location>
</feature>
<proteinExistence type="predicted"/>
<protein>
    <submittedName>
        <fullName evidence="3">Uncharacterized protein</fullName>
    </submittedName>
</protein>
<name>A0A3D8RQM3_9EURO</name>
<evidence type="ECO:0000256" key="2">
    <source>
        <dbReference type="SAM" id="SignalP"/>
    </source>
</evidence>
<dbReference type="EMBL" id="PVWQ01000007">
    <property type="protein sequence ID" value="RDW76387.1"/>
    <property type="molecule type" value="Genomic_DNA"/>
</dbReference>
<feature type="signal peptide" evidence="2">
    <location>
        <begin position="1"/>
        <end position="24"/>
    </location>
</feature>
<evidence type="ECO:0000256" key="1">
    <source>
        <dbReference type="SAM" id="MobiDB-lite"/>
    </source>
</evidence>
<dbReference type="GeneID" id="38116749"/>
<gene>
    <name evidence="3" type="ORF">DSM5745_06379</name>
</gene>
<feature type="chain" id="PRO_5017719537" evidence="2">
    <location>
        <begin position="25"/>
        <end position="174"/>
    </location>
</feature>
<accession>A0A3D8RQM3</accession>
<dbReference type="RefSeq" id="XP_026602699.1">
    <property type="nucleotide sequence ID" value="XM_026748395.1"/>
</dbReference>
<reference evidence="3 4" key="1">
    <citation type="journal article" date="2018" name="IMA Fungus">
        <title>IMA Genome-F 9: Draft genome sequence of Annulohypoxylon stygium, Aspergillus mulundensis, Berkeleyomyces basicola (syn. Thielaviopsis basicola), Ceratocystis smalleyi, two Cercospora beticola strains, Coleophoma cylindrospora, Fusarium fracticaudum, Phialophora cf. hyalina, and Morchella septimelata.</title>
        <authorList>
            <person name="Wingfield B.D."/>
            <person name="Bills G.F."/>
            <person name="Dong Y."/>
            <person name="Huang W."/>
            <person name="Nel W.J."/>
            <person name="Swalarsk-Parry B.S."/>
            <person name="Vaghefi N."/>
            <person name="Wilken P.M."/>
            <person name="An Z."/>
            <person name="de Beer Z.W."/>
            <person name="De Vos L."/>
            <person name="Chen L."/>
            <person name="Duong T.A."/>
            <person name="Gao Y."/>
            <person name="Hammerbacher A."/>
            <person name="Kikkert J.R."/>
            <person name="Li Y."/>
            <person name="Li H."/>
            <person name="Li K."/>
            <person name="Li Q."/>
            <person name="Liu X."/>
            <person name="Ma X."/>
            <person name="Naidoo K."/>
            <person name="Pethybridge S.J."/>
            <person name="Sun J."/>
            <person name="Steenkamp E.T."/>
            <person name="van der Nest M.A."/>
            <person name="van Wyk S."/>
            <person name="Wingfield M.J."/>
            <person name="Xiong C."/>
            <person name="Yue Q."/>
            <person name="Zhang X."/>
        </authorList>
    </citation>
    <scope>NUCLEOTIDE SEQUENCE [LARGE SCALE GENOMIC DNA]</scope>
    <source>
        <strain evidence="3 4">DSM 5745</strain>
    </source>
</reference>
<keyword evidence="2" id="KW-0732">Signal</keyword>
<evidence type="ECO:0000313" key="3">
    <source>
        <dbReference type="EMBL" id="RDW76387.1"/>
    </source>
</evidence>
<comment type="caution">
    <text evidence="3">The sequence shown here is derived from an EMBL/GenBank/DDBJ whole genome shotgun (WGS) entry which is preliminary data.</text>
</comment>
<feature type="region of interest" description="Disordered" evidence="1">
    <location>
        <begin position="86"/>
        <end position="147"/>
    </location>
</feature>
<evidence type="ECO:0000313" key="4">
    <source>
        <dbReference type="Proteomes" id="UP000256690"/>
    </source>
</evidence>